<protein>
    <recommendedName>
        <fullName evidence="4">LysM domain-containing protein</fullName>
    </recommendedName>
</protein>
<evidence type="ECO:0008006" key="4">
    <source>
        <dbReference type="Google" id="ProtNLM"/>
    </source>
</evidence>
<evidence type="ECO:0000313" key="3">
    <source>
        <dbReference type="EMBL" id="CDM82267.1"/>
    </source>
</evidence>
<dbReference type="EMBL" id="HG670306">
    <property type="protein sequence ID" value="CDM82267.1"/>
    <property type="molecule type" value="Genomic_DNA"/>
</dbReference>
<evidence type="ECO:0000256" key="1">
    <source>
        <dbReference type="SAM" id="MobiDB-lite"/>
    </source>
</evidence>
<proteinExistence type="predicted"/>
<evidence type="ECO:0000313" key="2">
    <source>
        <dbReference type="EMBL" id="CDM82238.1"/>
    </source>
</evidence>
<dbReference type="AlphaFoldDB" id="A0A077RYQ5"/>
<dbReference type="HOGENOM" id="CLU_1017125_0_0_1"/>
<organism evidence="3">
    <name type="scientific">Triticum aestivum</name>
    <name type="common">Wheat</name>
    <dbReference type="NCBI Taxonomy" id="4565"/>
    <lineage>
        <taxon>Eukaryota</taxon>
        <taxon>Viridiplantae</taxon>
        <taxon>Streptophyta</taxon>
        <taxon>Embryophyta</taxon>
        <taxon>Tracheophyta</taxon>
        <taxon>Spermatophyta</taxon>
        <taxon>Magnoliopsida</taxon>
        <taxon>Liliopsida</taxon>
        <taxon>Poales</taxon>
        <taxon>Poaceae</taxon>
        <taxon>BOP clade</taxon>
        <taxon>Pooideae</taxon>
        <taxon>Triticodae</taxon>
        <taxon>Triticeae</taxon>
        <taxon>Triticinae</taxon>
        <taxon>Triticum</taxon>
    </lineage>
</organism>
<dbReference type="EMBL" id="HG670306">
    <property type="protein sequence ID" value="CDM82238.1"/>
    <property type="molecule type" value="Genomic_DNA"/>
</dbReference>
<feature type="compositionally biased region" description="Low complexity" evidence="1">
    <location>
        <begin position="224"/>
        <end position="252"/>
    </location>
</feature>
<feature type="region of interest" description="Disordered" evidence="1">
    <location>
        <begin position="218"/>
        <end position="274"/>
    </location>
</feature>
<name>A0A077RYQ5_WHEAT</name>
<feature type="region of interest" description="Disordered" evidence="1">
    <location>
        <begin position="146"/>
        <end position="181"/>
    </location>
</feature>
<sequence>MMRGEKPTPRCSPTPFTPTSNSPSWPRSSPPTRSANAIDFAASGLDGHILPAGLALRVPVPCACSGSARRATSVRYVSCLGDTLASIASRVYGGLTAPDWIRDSNGGVLDAGTALLVPLLWPGDEEEDHARAAALAGRRGGRPCLRGRGSGGGCPRRARRAAGGGRVPPTRPWPAASPTAAPPRLRGCISVASAPGAGAARGLRNRCPPHELSASLLRRPSRELPASLVRRPPSPRASAPARRDASPVPQLRRPARRARPVLCAPASVGGDGGV</sequence>
<feature type="region of interest" description="Disordered" evidence="1">
    <location>
        <begin position="1"/>
        <end position="33"/>
    </location>
</feature>
<feature type="compositionally biased region" description="Low complexity" evidence="1">
    <location>
        <begin position="17"/>
        <end position="33"/>
    </location>
</feature>
<reference evidence="3" key="1">
    <citation type="journal article" date="2014" name="Science">
        <title>Structural and functional partitioning of bread wheat chromosome 3B.</title>
        <authorList>
            <person name="Choulet F."/>
            <person name="Alberti A."/>
            <person name="Theil S."/>
            <person name="Glover N."/>
            <person name="Barbe V."/>
            <person name="Daron J."/>
            <person name="Pingault L."/>
            <person name="Sourdille P."/>
            <person name="Couloux A."/>
            <person name="Paux E."/>
            <person name="Leroy P."/>
            <person name="Mangenot S."/>
            <person name="Guilhot N."/>
            <person name="Le Gouis J."/>
            <person name="Balfourier F."/>
            <person name="Alaux M."/>
            <person name="Jamilloux V."/>
            <person name="Poulain J."/>
            <person name="Durand C."/>
            <person name="Bellec A."/>
            <person name="Gaspin C."/>
            <person name="Safar J."/>
            <person name="Dolezel J."/>
            <person name="Rogers J."/>
            <person name="Vandepoele K."/>
            <person name="Aury J.M."/>
            <person name="Mayer K."/>
            <person name="Berges H."/>
            <person name="Quesneville H."/>
            <person name="Wincker P."/>
            <person name="Feuillet C."/>
        </authorList>
    </citation>
    <scope>NUCLEOTIDE SEQUENCE</scope>
</reference>
<gene>
    <name evidence="3" type="ORF">TRAES_3BF117100200CFD_c1</name>
    <name evidence="2" type="ORF">TRAES_3BF117900090CFD_c1</name>
</gene>
<accession>A0A077RYQ5</accession>